<evidence type="ECO:0000256" key="5">
    <source>
        <dbReference type="ARBA" id="ARBA00023136"/>
    </source>
</evidence>
<comment type="subcellular location">
    <subcellularLocation>
        <location evidence="1">Membrane</location>
        <topology evidence="1">Multi-pass membrane protein</topology>
    </subcellularLocation>
</comment>
<keyword evidence="4 6" id="KW-1133">Transmembrane helix</keyword>
<dbReference type="CTD" id="10010"/>
<reference evidence="8" key="1">
    <citation type="submission" date="2025-08" db="UniProtKB">
        <authorList>
            <consortium name="RefSeq"/>
        </authorList>
    </citation>
    <scope>IDENTIFICATION</scope>
    <source>
        <strain evidence="8">Ishihara</strain>
        <tissue evidence="8">Whole body</tissue>
    </source>
</reference>
<dbReference type="KEGG" id="sliu:111348481"/>
<dbReference type="Pfam" id="PF07264">
    <property type="entry name" value="EI24"/>
    <property type="match status" value="1"/>
</dbReference>
<evidence type="ECO:0000256" key="3">
    <source>
        <dbReference type="ARBA" id="ARBA00022692"/>
    </source>
</evidence>
<dbReference type="AlphaFoldDB" id="A0A9J7DRE7"/>
<evidence type="ECO:0000256" key="2">
    <source>
        <dbReference type="ARBA" id="ARBA00010970"/>
    </source>
</evidence>
<evidence type="ECO:0000313" key="8">
    <source>
        <dbReference type="RefSeq" id="XP_022814882.1"/>
    </source>
</evidence>
<evidence type="ECO:0000313" key="7">
    <source>
        <dbReference type="Proteomes" id="UP000301870"/>
    </source>
</evidence>
<evidence type="ECO:0000256" key="4">
    <source>
        <dbReference type="ARBA" id="ARBA00022989"/>
    </source>
</evidence>
<feature type="transmembrane region" description="Helical" evidence="6">
    <location>
        <begin position="61"/>
        <end position="83"/>
    </location>
</feature>
<organism evidence="7 8">
    <name type="scientific">Spodoptera litura</name>
    <name type="common">Asian cotton leafworm</name>
    <dbReference type="NCBI Taxonomy" id="69820"/>
    <lineage>
        <taxon>Eukaryota</taxon>
        <taxon>Metazoa</taxon>
        <taxon>Ecdysozoa</taxon>
        <taxon>Arthropoda</taxon>
        <taxon>Hexapoda</taxon>
        <taxon>Insecta</taxon>
        <taxon>Pterygota</taxon>
        <taxon>Neoptera</taxon>
        <taxon>Endopterygota</taxon>
        <taxon>Lepidoptera</taxon>
        <taxon>Glossata</taxon>
        <taxon>Ditrysia</taxon>
        <taxon>Noctuoidea</taxon>
        <taxon>Noctuidae</taxon>
        <taxon>Amphipyrinae</taxon>
        <taxon>Spodoptera</taxon>
    </lineage>
</organism>
<keyword evidence="3 6" id="KW-0812">Transmembrane</keyword>
<name>A0A9J7DRE7_SPOLT</name>
<dbReference type="GO" id="GO:0016020">
    <property type="term" value="C:membrane"/>
    <property type="evidence" value="ECO:0007669"/>
    <property type="project" value="UniProtKB-SubCell"/>
</dbReference>
<keyword evidence="5 6" id="KW-0472">Membrane</keyword>
<dbReference type="PANTHER" id="PTHR21389:SF0">
    <property type="entry name" value="ETOPOSIDE-INDUCED PROTEIN 2.4 HOMOLOG"/>
    <property type="match status" value="1"/>
</dbReference>
<evidence type="ECO:0000256" key="6">
    <source>
        <dbReference type="SAM" id="Phobius"/>
    </source>
</evidence>
<dbReference type="PANTHER" id="PTHR21389">
    <property type="entry name" value="P53 INDUCED PROTEIN"/>
    <property type="match status" value="1"/>
</dbReference>
<dbReference type="RefSeq" id="XP_022814882.1">
    <property type="nucleotide sequence ID" value="XM_022959114.1"/>
</dbReference>
<feature type="transmembrane region" description="Helical" evidence="6">
    <location>
        <begin position="162"/>
        <end position="185"/>
    </location>
</feature>
<gene>
    <name evidence="8" type="primary">LOC111348481</name>
</gene>
<comment type="similarity">
    <text evidence="2">Belongs to the EI24 family.</text>
</comment>
<evidence type="ECO:0000256" key="1">
    <source>
        <dbReference type="ARBA" id="ARBA00004141"/>
    </source>
</evidence>
<dbReference type="Proteomes" id="UP000301870">
    <property type="component" value="Chromosome 7"/>
</dbReference>
<feature type="transmembrane region" description="Helical" evidence="6">
    <location>
        <begin position="123"/>
        <end position="141"/>
    </location>
</feature>
<sequence length="314" mass="36039">MESVTNFSVSLIKGFIDSLRGLKVLLYLDKEINERALSRSPPTEIDKNKQKQPKLKQESKVLTRVLQSCILNGFIFLLSILIFEYALLPAVKYLVIVVFGHNPGVAHNVWAWMQPFLSMTFRMIWVLPLFLLSKLVNSLWFQDIADSAYRHRRGRPQFMSSVSKIIADSLFSLLVQALFLVQSMLVNMLPIAYIGELLCLVHMCLLYSLYSFEYKWFNMGWELHKRLTFIESNWPYFLGFGLPLAVLTQIPQSYIISGCVFSIFFPVFILSGNEASPVIGSEYPLRLFSPVVAISNGLFRFVRQGADVVTQRNR</sequence>
<accession>A0A9J7DRE7</accession>
<dbReference type="InterPro" id="IPR059112">
    <property type="entry name" value="CysZ/EI24"/>
</dbReference>
<dbReference type="OrthoDB" id="266518at2759"/>
<dbReference type="GeneID" id="111348481"/>
<dbReference type="GO" id="GO:0016236">
    <property type="term" value="P:macroautophagy"/>
    <property type="evidence" value="ECO:0007669"/>
    <property type="project" value="TreeGrafter"/>
</dbReference>
<protein>
    <submittedName>
        <fullName evidence="8">Etoposide-induced protein 2.4 homolog</fullName>
    </submittedName>
</protein>
<proteinExistence type="inferred from homology"/>
<dbReference type="GO" id="GO:0005783">
    <property type="term" value="C:endoplasmic reticulum"/>
    <property type="evidence" value="ECO:0007669"/>
    <property type="project" value="TreeGrafter"/>
</dbReference>
<keyword evidence="7" id="KW-1185">Reference proteome</keyword>
<feature type="transmembrane region" description="Helical" evidence="6">
    <location>
        <begin position="191"/>
        <end position="210"/>
    </location>
</feature>